<dbReference type="EMBL" id="FPKU01000004">
    <property type="protein sequence ID" value="SFZ86655.1"/>
    <property type="molecule type" value="Genomic_DNA"/>
</dbReference>
<keyword evidence="8" id="KW-1185">Reference proteome</keyword>
<dbReference type="AlphaFoldDB" id="A0A1K2I351"/>
<sequence length="472" mass="51681">MGKITGFLEIDRRDRKYAPAADRVRHYEEFVIPLGDAGTREQAARCMDCGVPYCHNGCPVNNQIPDWNDLVYRGDWLKALKNLHSTNNFPEFTGRICPAPCEASCTLNIPDTPVTIKTIECAIVDKGWEEGWITPHLNPVRTGKRVAVIGSGPAGMACAQQLARAGHEVHLYEKADGIGGLMRYGIPNFKLDKRLIDRRVEQMVAEGVVLHTGVNVGHDVSIDELAESHDAVVMAGGAEKPRDLPIPGRELEGIHFAMDFLGQQNRRITEENLDNASPILAGGKHVVVIGGGDTGSDCIGTSNRQGALSVTQIEIMPAPPEKENKGLTWPNWPMKMRTSSSQEEGVVRDFAVATVRFEGEDGKVKALHCARADEKFQPIPGTEFVLKADLVLLAMGFVGPVQDGMVKASGVELDKRGNVFADTLSYKTSREKLFSCGDMRRGQSLVVWAIREGRQAARAVDLHLMGKTELPR</sequence>
<organism evidence="7 8">
    <name type="scientific">Devosia enhydra</name>
    <dbReference type="NCBI Taxonomy" id="665118"/>
    <lineage>
        <taxon>Bacteria</taxon>
        <taxon>Pseudomonadati</taxon>
        <taxon>Pseudomonadota</taxon>
        <taxon>Alphaproteobacteria</taxon>
        <taxon>Hyphomicrobiales</taxon>
        <taxon>Devosiaceae</taxon>
        <taxon>Devosia</taxon>
    </lineage>
</organism>
<dbReference type="InterPro" id="IPR036188">
    <property type="entry name" value="FAD/NAD-bd_sf"/>
</dbReference>
<dbReference type="PRINTS" id="PR00419">
    <property type="entry name" value="ADXRDTASE"/>
</dbReference>
<dbReference type="InterPro" id="IPR051394">
    <property type="entry name" value="Glutamate_Synthase"/>
</dbReference>
<keyword evidence="2" id="KW-0560">Oxidoreductase</keyword>
<feature type="domain" description="FAD/NAD(P)-binding" evidence="5">
    <location>
        <begin position="145"/>
        <end position="453"/>
    </location>
</feature>
<dbReference type="GO" id="GO:0006537">
    <property type="term" value="P:glutamate biosynthetic process"/>
    <property type="evidence" value="ECO:0007669"/>
    <property type="project" value="UniProtKB-KW"/>
</dbReference>
<dbReference type="InterPro" id="IPR009051">
    <property type="entry name" value="Helical_ferredxn"/>
</dbReference>
<dbReference type="SUPFAM" id="SSF46548">
    <property type="entry name" value="alpha-helical ferredoxin"/>
    <property type="match status" value="1"/>
</dbReference>
<dbReference type="Gene3D" id="3.50.50.60">
    <property type="entry name" value="FAD/NAD(P)-binding domain"/>
    <property type="match status" value="1"/>
</dbReference>
<evidence type="ECO:0000313" key="8">
    <source>
        <dbReference type="Proteomes" id="UP000183447"/>
    </source>
</evidence>
<dbReference type="Gene3D" id="1.10.1060.10">
    <property type="entry name" value="Alpha-helical ferredoxin"/>
    <property type="match status" value="1"/>
</dbReference>
<dbReference type="InterPro" id="IPR028261">
    <property type="entry name" value="DPD_II"/>
</dbReference>
<evidence type="ECO:0000313" key="7">
    <source>
        <dbReference type="EMBL" id="SFZ86655.1"/>
    </source>
</evidence>
<dbReference type="InterPro" id="IPR023753">
    <property type="entry name" value="FAD/NAD-binding_dom"/>
</dbReference>
<feature type="domain" description="Dihydroprymidine dehydrogenase" evidence="6">
    <location>
        <begin position="25"/>
        <end position="131"/>
    </location>
</feature>
<dbReference type="RefSeq" id="WP_072346551.1">
    <property type="nucleotide sequence ID" value="NZ_FPKU01000004.1"/>
</dbReference>
<dbReference type="GO" id="GO:0051536">
    <property type="term" value="F:iron-sulfur cluster binding"/>
    <property type="evidence" value="ECO:0007669"/>
    <property type="project" value="InterPro"/>
</dbReference>
<gene>
    <name evidence="7" type="ORF">SAMN02983003_3846</name>
</gene>
<dbReference type="InterPro" id="IPR006005">
    <property type="entry name" value="Glut_synth_ssu1"/>
</dbReference>
<protein>
    <submittedName>
        <fullName evidence="7">Glutamate synthase (NADH) small subunit</fullName>
    </submittedName>
</protein>
<dbReference type="PANTHER" id="PTHR43100:SF1">
    <property type="entry name" value="GLUTAMATE SYNTHASE [NADPH] SMALL CHAIN"/>
    <property type="match status" value="1"/>
</dbReference>
<reference evidence="7 8" key="1">
    <citation type="submission" date="2016-11" db="EMBL/GenBank/DDBJ databases">
        <authorList>
            <person name="Jaros S."/>
            <person name="Januszkiewicz K."/>
            <person name="Wedrychowicz H."/>
        </authorList>
    </citation>
    <scope>NUCLEOTIDE SEQUENCE [LARGE SCALE GENOMIC DNA]</scope>
    <source>
        <strain evidence="7 8">ATCC 23634</strain>
    </source>
</reference>
<evidence type="ECO:0000259" key="6">
    <source>
        <dbReference type="Pfam" id="PF14691"/>
    </source>
</evidence>
<dbReference type="PANTHER" id="PTHR43100">
    <property type="entry name" value="GLUTAMATE SYNTHASE [NADPH] SMALL CHAIN"/>
    <property type="match status" value="1"/>
</dbReference>
<dbReference type="OrthoDB" id="9803192at2"/>
<dbReference type="SUPFAM" id="SSF51971">
    <property type="entry name" value="Nucleotide-binding domain"/>
    <property type="match status" value="2"/>
</dbReference>
<evidence type="ECO:0000256" key="2">
    <source>
        <dbReference type="ARBA" id="ARBA00023002"/>
    </source>
</evidence>
<evidence type="ECO:0000256" key="4">
    <source>
        <dbReference type="ARBA" id="ARBA00029440"/>
    </source>
</evidence>
<keyword evidence="3" id="KW-0314">Glutamate biosynthesis</keyword>
<dbReference type="Pfam" id="PF07992">
    <property type="entry name" value="Pyr_redox_2"/>
    <property type="match status" value="1"/>
</dbReference>
<evidence type="ECO:0000256" key="1">
    <source>
        <dbReference type="ARBA" id="ARBA00022605"/>
    </source>
</evidence>
<dbReference type="NCBIfam" id="TIGR01317">
    <property type="entry name" value="GOGAT_sm_gam"/>
    <property type="match status" value="1"/>
</dbReference>
<dbReference type="Pfam" id="PF14691">
    <property type="entry name" value="Fer4_20"/>
    <property type="match status" value="1"/>
</dbReference>
<dbReference type="Gene3D" id="3.40.50.720">
    <property type="entry name" value="NAD(P)-binding Rossmann-like Domain"/>
    <property type="match status" value="1"/>
</dbReference>
<keyword evidence="1" id="KW-0028">Amino-acid biosynthesis</keyword>
<proteinExistence type="predicted"/>
<name>A0A1K2I351_9HYPH</name>
<accession>A0A1K2I351</accession>
<comment type="pathway">
    <text evidence="4">Amino-acid biosynthesis.</text>
</comment>
<dbReference type="STRING" id="665118.SAMN02983003_3846"/>
<evidence type="ECO:0000259" key="5">
    <source>
        <dbReference type="Pfam" id="PF07992"/>
    </source>
</evidence>
<dbReference type="Proteomes" id="UP000183447">
    <property type="component" value="Unassembled WGS sequence"/>
</dbReference>
<evidence type="ECO:0000256" key="3">
    <source>
        <dbReference type="ARBA" id="ARBA00023164"/>
    </source>
</evidence>
<dbReference type="GO" id="GO:0016639">
    <property type="term" value="F:oxidoreductase activity, acting on the CH-NH2 group of donors, NAD or NADP as acceptor"/>
    <property type="evidence" value="ECO:0007669"/>
    <property type="project" value="InterPro"/>
</dbReference>